<dbReference type="InterPro" id="IPR020936">
    <property type="entry name" value="TrhO"/>
</dbReference>
<dbReference type="Gene3D" id="3.40.250.10">
    <property type="entry name" value="Rhodanese-like domain"/>
    <property type="match status" value="1"/>
</dbReference>
<dbReference type="CDD" id="cd01518">
    <property type="entry name" value="RHOD_YceA"/>
    <property type="match status" value="1"/>
</dbReference>
<dbReference type="SUPFAM" id="SSF52821">
    <property type="entry name" value="Rhodanese/Cell cycle control phosphatase"/>
    <property type="match status" value="1"/>
</dbReference>
<keyword evidence="1" id="KW-0819">tRNA processing</keyword>
<dbReference type="InterPro" id="IPR001763">
    <property type="entry name" value="Rhodanese-like_dom"/>
</dbReference>
<feature type="domain" description="Rhodanese" evidence="2">
    <location>
        <begin position="125"/>
        <end position="219"/>
    </location>
</feature>
<evidence type="ECO:0000259" key="2">
    <source>
        <dbReference type="PROSITE" id="PS50206"/>
    </source>
</evidence>
<dbReference type="EC" id="1.14.-.-" evidence="1"/>
<organism evidence="3 4">
    <name type="scientific">Phormidium yuhuli AB48</name>
    <dbReference type="NCBI Taxonomy" id="2940671"/>
    <lineage>
        <taxon>Bacteria</taxon>
        <taxon>Bacillati</taxon>
        <taxon>Cyanobacteriota</taxon>
        <taxon>Cyanophyceae</taxon>
        <taxon>Oscillatoriophycideae</taxon>
        <taxon>Oscillatoriales</taxon>
        <taxon>Oscillatoriaceae</taxon>
        <taxon>Phormidium</taxon>
        <taxon>Phormidium yuhuli</taxon>
    </lineage>
</organism>
<dbReference type="PROSITE" id="PS50206">
    <property type="entry name" value="RHODANESE_3"/>
    <property type="match status" value="1"/>
</dbReference>
<dbReference type="NCBIfam" id="NF001136">
    <property type="entry name" value="PRK00142.1-4"/>
    <property type="match status" value="1"/>
</dbReference>
<accession>A0ABY5AUB9</accession>
<dbReference type="RefSeq" id="WP_252664999.1">
    <property type="nucleotide sequence ID" value="NZ_CP098611.1"/>
</dbReference>
<gene>
    <name evidence="1" type="primary">trhO</name>
    <name evidence="3" type="ORF">NEA10_08950</name>
</gene>
<dbReference type="PANTHER" id="PTHR43268">
    <property type="entry name" value="THIOSULFATE SULFURTRANSFERASE/RHODANESE-LIKE DOMAIN-CONTAINING PROTEIN 2"/>
    <property type="match status" value="1"/>
</dbReference>
<dbReference type="SMART" id="SM00450">
    <property type="entry name" value="RHOD"/>
    <property type="match status" value="1"/>
</dbReference>
<dbReference type="InterPro" id="IPR036873">
    <property type="entry name" value="Rhodanese-like_dom_sf"/>
</dbReference>
<protein>
    <recommendedName>
        <fullName evidence="1">tRNA uridine(34) hydroxylase</fullName>
        <ecNumber evidence="1">1.14.-.-</ecNumber>
    </recommendedName>
    <alternativeName>
        <fullName evidence="1">tRNA hydroxylation protein O</fullName>
    </alternativeName>
</protein>
<dbReference type="Proteomes" id="UP001056708">
    <property type="component" value="Chromosome"/>
</dbReference>
<dbReference type="Gene3D" id="3.30.70.100">
    <property type="match status" value="1"/>
</dbReference>
<name>A0ABY5AUB9_9CYAN</name>
<dbReference type="HAMAP" id="MF_00469">
    <property type="entry name" value="TrhO"/>
    <property type="match status" value="1"/>
</dbReference>
<dbReference type="EMBL" id="CP098611">
    <property type="protein sequence ID" value="USR92822.1"/>
    <property type="molecule type" value="Genomic_DNA"/>
</dbReference>
<comment type="function">
    <text evidence="1">Catalyzes oxygen-dependent 5-hydroxyuridine (ho5U) modification at position 34 in tRNAs.</text>
</comment>
<comment type="similarity">
    <text evidence="1">Belongs to the TrhO family.</text>
</comment>
<comment type="catalytic activity">
    <reaction evidence="1">
        <text>uridine(34) in tRNA + AH2 + O2 = 5-hydroxyuridine(34) in tRNA + A + H2O</text>
        <dbReference type="Rhea" id="RHEA:64224"/>
        <dbReference type="Rhea" id="RHEA-COMP:11727"/>
        <dbReference type="Rhea" id="RHEA-COMP:13381"/>
        <dbReference type="ChEBI" id="CHEBI:13193"/>
        <dbReference type="ChEBI" id="CHEBI:15377"/>
        <dbReference type="ChEBI" id="CHEBI:15379"/>
        <dbReference type="ChEBI" id="CHEBI:17499"/>
        <dbReference type="ChEBI" id="CHEBI:65315"/>
        <dbReference type="ChEBI" id="CHEBI:136877"/>
    </reaction>
</comment>
<dbReference type="Pfam" id="PF00581">
    <property type="entry name" value="Rhodanese"/>
    <property type="match status" value="1"/>
</dbReference>
<dbReference type="InterPro" id="IPR040503">
    <property type="entry name" value="TRHO_N"/>
</dbReference>
<reference evidence="3" key="1">
    <citation type="submission" date="2022-06" db="EMBL/GenBank/DDBJ databases">
        <title>Genome sequence of Phormidium yuhuli AB48 isolated from an industrial photobioreactor environment.</title>
        <authorList>
            <person name="Qiu Y."/>
            <person name="Noonan A.J.C."/>
            <person name="Dofher K."/>
            <person name="Koch M."/>
            <person name="Kieft B."/>
            <person name="Lin X."/>
            <person name="Ziels R.M."/>
            <person name="Hallam S.J."/>
        </authorList>
    </citation>
    <scope>NUCLEOTIDE SEQUENCE</scope>
    <source>
        <strain evidence="3">AB48</strain>
    </source>
</reference>
<keyword evidence="1" id="KW-0560">Oxidoreductase</keyword>
<evidence type="ECO:0000256" key="1">
    <source>
        <dbReference type="HAMAP-Rule" id="MF_00469"/>
    </source>
</evidence>
<dbReference type="Pfam" id="PF17773">
    <property type="entry name" value="UPF0176_N"/>
    <property type="match status" value="1"/>
</dbReference>
<evidence type="ECO:0000313" key="4">
    <source>
        <dbReference type="Proteomes" id="UP001056708"/>
    </source>
</evidence>
<evidence type="ECO:0000313" key="3">
    <source>
        <dbReference type="EMBL" id="USR92822.1"/>
    </source>
</evidence>
<sequence length="306" mass="34982">MSIVVASFYQFVPLDNLDSLRSQLLELGGDGHLKGTLILAPEGINATVAGPPMAIEALIDTLRQMPQFQGLERLEYKESQHQTPPFQRFKVRIKPEIVTFKQEDINPQDTVGTYIQATDWNQLISNPDVTLIDTRNEFEVEMGTFKGAKNPKTASFTEFPDYIKEELDPETTPKVAMFCTGGIRCEKATSYLLKQGFKEVYHLKGGILKYLEDVPEEESLWEGDCFVFDERVAVRHGLEPGEYELCLSCGHPLSPDERNSPHYDWGISCPHCYEHLSDEKRRRREEKVRQLQLQRQRQAVSEGNQT</sequence>
<proteinExistence type="inferred from homology"/>
<keyword evidence="4" id="KW-1185">Reference proteome</keyword>
<dbReference type="PANTHER" id="PTHR43268:SF3">
    <property type="entry name" value="RHODANESE-LIKE DOMAIN-CONTAINING PROTEIN 7-RELATED"/>
    <property type="match status" value="1"/>
</dbReference>